<proteinExistence type="predicted"/>
<feature type="compositionally biased region" description="Gly residues" evidence="1">
    <location>
        <begin position="469"/>
        <end position="478"/>
    </location>
</feature>
<feature type="region of interest" description="Disordered" evidence="1">
    <location>
        <begin position="268"/>
        <end position="523"/>
    </location>
</feature>
<dbReference type="KEGG" id="lcf:127143754"/>
<feature type="compositionally biased region" description="Acidic residues" evidence="1">
    <location>
        <begin position="350"/>
        <end position="364"/>
    </location>
</feature>
<reference evidence="4" key="1">
    <citation type="submission" date="2025-08" db="UniProtKB">
        <authorList>
            <consortium name="RefSeq"/>
        </authorList>
    </citation>
    <scope>IDENTIFICATION</scope>
    <source>
        <tissue evidence="4">Brain</tissue>
    </source>
</reference>
<dbReference type="AlphaFoldDB" id="A0AAJ8BNR2"/>
<feature type="chain" id="PRO_5042507491" evidence="2">
    <location>
        <begin position="43"/>
        <end position="563"/>
    </location>
</feature>
<accession>A0AAJ8BNR2</accession>
<dbReference type="Proteomes" id="UP000694890">
    <property type="component" value="Linkage group LG21"/>
</dbReference>
<evidence type="ECO:0000313" key="4">
    <source>
        <dbReference type="RefSeq" id="XP_050934913.1"/>
    </source>
</evidence>
<dbReference type="RefSeq" id="XP_050934913.1">
    <property type="nucleotide sequence ID" value="XM_051078956.1"/>
</dbReference>
<protein>
    <submittedName>
        <fullName evidence="4">Uncharacterized protein LOC127143754</fullName>
    </submittedName>
</protein>
<evidence type="ECO:0000256" key="1">
    <source>
        <dbReference type="SAM" id="MobiDB-lite"/>
    </source>
</evidence>
<keyword evidence="2" id="KW-0732">Signal</keyword>
<feature type="compositionally biased region" description="Basic and acidic residues" evidence="1">
    <location>
        <begin position="415"/>
        <end position="446"/>
    </location>
</feature>
<evidence type="ECO:0000313" key="3">
    <source>
        <dbReference type="Proteomes" id="UP000694890"/>
    </source>
</evidence>
<feature type="compositionally biased region" description="Basic and acidic residues" evidence="1">
    <location>
        <begin position="365"/>
        <end position="405"/>
    </location>
</feature>
<dbReference type="SUPFAM" id="SSF48726">
    <property type="entry name" value="Immunoglobulin"/>
    <property type="match status" value="1"/>
</dbReference>
<feature type="compositionally biased region" description="Pro residues" evidence="1">
    <location>
        <begin position="509"/>
        <end position="520"/>
    </location>
</feature>
<name>A0AAJ8BNR2_LATCA</name>
<dbReference type="InterPro" id="IPR036179">
    <property type="entry name" value="Ig-like_dom_sf"/>
</dbReference>
<feature type="compositionally biased region" description="Basic and acidic residues" evidence="1">
    <location>
        <begin position="543"/>
        <end position="563"/>
    </location>
</feature>
<organism evidence="3 4">
    <name type="scientific">Lates calcarifer</name>
    <name type="common">Barramundi</name>
    <name type="synonym">Holocentrus calcarifer</name>
    <dbReference type="NCBI Taxonomy" id="8187"/>
    <lineage>
        <taxon>Eukaryota</taxon>
        <taxon>Metazoa</taxon>
        <taxon>Chordata</taxon>
        <taxon>Craniata</taxon>
        <taxon>Vertebrata</taxon>
        <taxon>Euteleostomi</taxon>
        <taxon>Actinopterygii</taxon>
        <taxon>Neopterygii</taxon>
        <taxon>Teleostei</taxon>
        <taxon>Neoteleostei</taxon>
        <taxon>Acanthomorphata</taxon>
        <taxon>Carangaria</taxon>
        <taxon>Carangaria incertae sedis</taxon>
        <taxon>Centropomidae</taxon>
        <taxon>Lates</taxon>
    </lineage>
</organism>
<feature type="compositionally biased region" description="Basic and acidic residues" evidence="1">
    <location>
        <begin position="303"/>
        <end position="332"/>
    </location>
</feature>
<feature type="region of interest" description="Disordered" evidence="1">
    <location>
        <begin position="537"/>
        <end position="563"/>
    </location>
</feature>
<dbReference type="GeneID" id="127143754"/>
<gene>
    <name evidence="4" type="primary">LOC127143754</name>
</gene>
<sequence>MCIISQKDNAAAFRRNHTSCHRFKMLTRWLIFTAFLAGSANTQRAATGQRTLTVAPTCRVKGQPEVELTLNCGDRKNTGVVQYWHTPFGDLQTPGLHSKLDPVFMHHDGNLVVPNISSLHNGLYYCLLQHTAGMTLWPYELHVGYDHQKNQEHGQHEHSSGCDTFRFRRDVGSEEEEKQAGVSDGQFAGAVAASVLLTFVLGFSAGALSRAHVLRCLGAVTTEIRSRQQRQCHADTMNHGSGVTMTTMPPMYDNKAFDMEQVCDDATVETTVSSTTSSPPAKPQRSFRHRQEEHQKTPAYLEGCDHMKKEERRVEDEDEGGRGVEEKNKGCEGEAEEEGGREFSGSYLLGDDEESQTETDEDKYSEDREEKDGRECREEKEWRQEEEAGEQENRSREGAEERSGSEEEVGGNKVKGRDDKSEGEEGLKEEDAREKKRKEDVCRDSELSSTEDEETGSEKQEDTVKSGIMEGGGGGGGASSSPPRPARRSRVIRLYQYNEDGQRYCHLPDPSPDEPAPPPRLKQRSLSLTRLNAIMAAASAGPLDKRETGEEEKKERPHFHMEI</sequence>
<feature type="signal peptide" evidence="2">
    <location>
        <begin position="1"/>
        <end position="42"/>
    </location>
</feature>
<feature type="compositionally biased region" description="Low complexity" evidence="1">
    <location>
        <begin position="268"/>
        <end position="278"/>
    </location>
</feature>
<evidence type="ECO:0000256" key="2">
    <source>
        <dbReference type="SAM" id="SignalP"/>
    </source>
</evidence>